<dbReference type="Pfam" id="PF00392">
    <property type="entry name" value="GntR"/>
    <property type="match status" value="1"/>
</dbReference>
<dbReference type="InterPro" id="IPR008920">
    <property type="entry name" value="TF_FadR/GntR_C"/>
</dbReference>
<dbReference type="InterPro" id="IPR011711">
    <property type="entry name" value="GntR_C"/>
</dbReference>
<evidence type="ECO:0000256" key="2">
    <source>
        <dbReference type="ARBA" id="ARBA00023125"/>
    </source>
</evidence>
<comment type="caution">
    <text evidence="5">The sequence shown here is derived from an EMBL/GenBank/DDBJ whole genome shotgun (WGS) entry which is preliminary data.</text>
</comment>
<dbReference type="Gene3D" id="1.20.120.530">
    <property type="entry name" value="GntR ligand-binding domain-like"/>
    <property type="match status" value="1"/>
</dbReference>
<dbReference type="InterPro" id="IPR036388">
    <property type="entry name" value="WH-like_DNA-bd_sf"/>
</dbReference>
<keyword evidence="1" id="KW-0805">Transcription regulation</keyword>
<dbReference type="PROSITE" id="PS50949">
    <property type="entry name" value="HTH_GNTR"/>
    <property type="match status" value="1"/>
</dbReference>
<organism evidence="5 6">
    <name type="scientific">Streptomyces zhihengii</name>
    <dbReference type="NCBI Taxonomy" id="1818004"/>
    <lineage>
        <taxon>Bacteria</taxon>
        <taxon>Bacillati</taxon>
        <taxon>Actinomycetota</taxon>
        <taxon>Actinomycetes</taxon>
        <taxon>Kitasatosporales</taxon>
        <taxon>Streptomycetaceae</taxon>
        <taxon>Streptomyces</taxon>
    </lineage>
</organism>
<dbReference type="Proteomes" id="UP000664109">
    <property type="component" value="Unassembled WGS sequence"/>
</dbReference>
<evidence type="ECO:0000259" key="4">
    <source>
        <dbReference type="PROSITE" id="PS50949"/>
    </source>
</evidence>
<gene>
    <name evidence="5" type="ORF">JE024_33470</name>
</gene>
<protein>
    <submittedName>
        <fullName evidence="5">GntR family transcriptional regulator</fullName>
    </submittedName>
</protein>
<sequence length="224" mass="25016">MTAEHAPDPRAASSGEVTDLLEEEIVLGLRYPRERLVEDELMERYAAKRHVVRSALKELETRGLAVRRPNVGAFVRAYTAKEVHDIYAVRELLEVHCARTIGLPAPPRALEELVAVQREHDKAIDAGDLRGVVRANTAFHRALFALSDNEALVGDIARHAQMTHAIRSVTATSPQFQRRSQQEHWTMIRALEDADTALLAETCRAHLIPSRDAYLQRVAQPPAG</sequence>
<dbReference type="InterPro" id="IPR036390">
    <property type="entry name" value="WH_DNA-bd_sf"/>
</dbReference>
<dbReference type="SUPFAM" id="SSF46785">
    <property type="entry name" value="Winged helix' DNA-binding domain"/>
    <property type="match status" value="1"/>
</dbReference>
<evidence type="ECO:0000313" key="6">
    <source>
        <dbReference type="Proteomes" id="UP000664109"/>
    </source>
</evidence>
<dbReference type="EMBL" id="JAFEJA010000002">
    <property type="protein sequence ID" value="MBM9623507.1"/>
    <property type="molecule type" value="Genomic_DNA"/>
</dbReference>
<dbReference type="SUPFAM" id="SSF48008">
    <property type="entry name" value="GntR ligand-binding domain-like"/>
    <property type="match status" value="1"/>
</dbReference>
<keyword evidence="2" id="KW-0238">DNA-binding</keyword>
<evidence type="ECO:0000256" key="1">
    <source>
        <dbReference type="ARBA" id="ARBA00023015"/>
    </source>
</evidence>
<dbReference type="SMART" id="SM00895">
    <property type="entry name" value="FCD"/>
    <property type="match status" value="1"/>
</dbReference>
<name>A0ABS2V215_9ACTN</name>
<dbReference type="RefSeq" id="WP_205377630.1">
    <property type="nucleotide sequence ID" value="NZ_JAFEJA010000002.1"/>
</dbReference>
<evidence type="ECO:0000313" key="5">
    <source>
        <dbReference type="EMBL" id="MBM9623507.1"/>
    </source>
</evidence>
<proteinExistence type="predicted"/>
<keyword evidence="6" id="KW-1185">Reference proteome</keyword>
<keyword evidence="3" id="KW-0804">Transcription</keyword>
<evidence type="ECO:0000256" key="3">
    <source>
        <dbReference type="ARBA" id="ARBA00023163"/>
    </source>
</evidence>
<dbReference type="Gene3D" id="1.10.10.10">
    <property type="entry name" value="Winged helix-like DNA-binding domain superfamily/Winged helix DNA-binding domain"/>
    <property type="match status" value="1"/>
</dbReference>
<accession>A0ABS2V215</accession>
<feature type="domain" description="HTH gntR-type" evidence="4">
    <location>
        <begin position="11"/>
        <end position="78"/>
    </location>
</feature>
<dbReference type="PANTHER" id="PTHR43537">
    <property type="entry name" value="TRANSCRIPTIONAL REGULATOR, GNTR FAMILY"/>
    <property type="match status" value="1"/>
</dbReference>
<dbReference type="Pfam" id="PF07729">
    <property type="entry name" value="FCD"/>
    <property type="match status" value="1"/>
</dbReference>
<dbReference type="SMART" id="SM00345">
    <property type="entry name" value="HTH_GNTR"/>
    <property type="match status" value="1"/>
</dbReference>
<dbReference type="PANTHER" id="PTHR43537:SF49">
    <property type="entry name" value="TRANSCRIPTIONAL REGULATORY PROTEIN"/>
    <property type="match status" value="1"/>
</dbReference>
<reference evidence="5 6" key="1">
    <citation type="journal article" date="2016" name="Arch. Microbiol.">
        <title>Streptomyces zhihengii sp. nov., isolated from rhizospheric soil of Psammosilene tunicoides.</title>
        <authorList>
            <person name="Huang M.J."/>
            <person name="Fei J.J."/>
            <person name="Salam N."/>
            <person name="Kim C.J."/>
            <person name="Hozzein W.N."/>
            <person name="Xiao M."/>
            <person name="Huang H.Q."/>
            <person name="Li W.J."/>
        </authorList>
    </citation>
    <scope>NUCLEOTIDE SEQUENCE [LARGE SCALE GENOMIC DNA]</scope>
    <source>
        <strain evidence="5 6">YIM T102</strain>
    </source>
</reference>
<dbReference type="InterPro" id="IPR000524">
    <property type="entry name" value="Tscrpt_reg_HTH_GntR"/>
</dbReference>